<evidence type="ECO:0000256" key="1">
    <source>
        <dbReference type="SAM" id="MobiDB-lite"/>
    </source>
</evidence>
<evidence type="ECO:0000259" key="2">
    <source>
        <dbReference type="Pfam" id="PF04248"/>
    </source>
</evidence>
<dbReference type="InterPro" id="IPR038694">
    <property type="entry name" value="DUF427_sf"/>
</dbReference>
<evidence type="ECO:0000313" key="4">
    <source>
        <dbReference type="Proteomes" id="UP000193218"/>
    </source>
</evidence>
<feature type="domain" description="DUF427" evidence="2">
    <location>
        <begin position="68"/>
        <end position="155"/>
    </location>
</feature>
<dbReference type="InParanoid" id="A0A1Y1UGN3"/>
<name>A0A1Y1UGN3_9TREE</name>
<gene>
    <name evidence="3" type="ORF">BD324DRAFT_625082</name>
</gene>
<dbReference type="AlphaFoldDB" id="A0A1Y1UGN3"/>
<organism evidence="3 4">
    <name type="scientific">Kockovaella imperatae</name>
    <dbReference type="NCBI Taxonomy" id="4999"/>
    <lineage>
        <taxon>Eukaryota</taxon>
        <taxon>Fungi</taxon>
        <taxon>Dikarya</taxon>
        <taxon>Basidiomycota</taxon>
        <taxon>Agaricomycotina</taxon>
        <taxon>Tremellomycetes</taxon>
        <taxon>Tremellales</taxon>
        <taxon>Cuniculitremaceae</taxon>
        <taxon>Kockovaella</taxon>
    </lineage>
</organism>
<feature type="region of interest" description="Disordered" evidence="1">
    <location>
        <begin position="18"/>
        <end position="39"/>
    </location>
</feature>
<dbReference type="Gene3D" id="2.170.150.40">
    <property type="entry name" value="Domain of unknown function (DUF427)"/>
    <property type="match status" value="1"/>
</dbReference>
<keyword evidence="4" id="KW-1185">Reference proteome</keyword>
<proteinExistence type="predicted"/>
<dbReference type="RefSeq" id="XP_021871220.1">
    <property type="nucleotide sequence ID" value="XM_022015766.1"/>
</dbReference>
<sequence length="206" mass="23536">MRLNRLPRLVCTRFSCSPSPPSRTMSSNREVPMAPRKEDEDVWKYPRPPLLQRTPNLLRVVWTDLEGNQTVIAETDKAFRVLETSHPPTYYLPPSSLKLPVQALSRSTFCEWKGQASYYAIRPPGAKKPIENRIWYYKQPNPSFVPLKDHVSFYASTGVDEEEVGGRWDCFVDDEKVVPQAGDFYGGWLTSNIKGKTKGGPGTWVW</sequence>
<dbReference type="OrthoDB" id="18996at2759"/>
<dbReference type="InterPro" id="IPR007361">
    <property type="entry name" value="DUF427"/>
</dbReference>
<dbReference type="EMBL" id="NBSH01000006">
    <property type="protein sequence ID" value="ORX37182.1"/>
    <property type="molecule type" value="Genomic_DNA"/>
</dbReference>
<dbReference type="GeneID" id="33557575"/>
<dbReference type="Proteomes" id="UP000193218">
    <property type="component" value="Unassembled WGS sequence"/>
</dbReference>
<dbReference type="Pfam" id="PF04248">
    <property type="entry name" value="NTP_transf_9"/>
    <property type="match status" value="1"/>
</dbReference>
<dbReference type="STRING" id="4999.A0A1Y1UGN3"/>
<feature type="compositionally biased region" description="Polar residues" evidence="1">
    <location>
        <begin position="18"/>
        <end position="29"/>
    </location>
</feature>
<dbReference type="PANTHER" id="PTHR43058">
    <property type="entry name" value="SLR0655 PROTEIN"/>
    <property type="match status" value="1"/>
</dbReference>
<comment type="caution">
    <text evidence="3">The sequence shown here is derived from an EMBL/GenBank/DDBJ whole genome shotgun (WGS) entry which is preliminary data.</text>
</comment>
<dbReference type="PANTHER" id="PTHR43058:SF1">
    <property type="entry name" value="DUF427 DOMAIN-CONTAINING PROTEIN"/>
    <property type="match status" value="1"/>
</dbReference>
<reference evidence="3 4" key="1">
    <citation type="submission" date="2017-03" db="EMBL/GenBank/DDBJ databases">
        <title>Widespread Adenine N6-methylation of Active Genes in Fungi.</title>
        <authorList>
            <consortium name="DOE Joint Genome Institute"/>
            <person name="Mondo S.J."/>
            <person name="Dannebaum R.O."/>
            <person name="Kuo R.C."/>
            <person name="Louie K.B."/>
            <person name="Bewick A.J."/>
            <person name="Labutti K."/>
            <person name="Haridas S."/>
            <person name="Kuo A."/>
            <person name="Salamov A."/>
            <person name="Ahrendt S.R."/>
            <person name="Lau R."/>
            <person name="Bowen B.P."/>
            <person name="Lipzen A."/>
            <person name="Sullivan W."/>
            <person name="Andreopoulos W.B."/>
            <person name="Clum A."/>
            <person name="Lindquist E."/>
            <person name="Daum C."/>
            <person name="Northen T.R."/>
            <person name="Ramamoorthy G."/>
            <person name="Schmitz R.J."/>
            <person name="Gryganskyi A."/>
            <person name="Culley D."/>
            <person name="Magnuson J."/>
            <person name="James T.Y."/>
            <person name="O'Malley M.A."/>
            <person name="Stajich J.E."/>
            <person name="Spatafora J.W."/>
            <person name="Visel A."/>
            <person name="Grigoriev I.V."/>
        </authorList>
    </citation>
    <scope>NUCLEOTIDE SEQUENCE [LARGE SCALE GENOMIC DNA]</scope>
    <source>
        <strain evidence="3 4">NRRL Y-17943</strain>
    </source>
</reference>
<accession>A0A1Y1UGN3</accession>
<evidence type="ECO:0000313" key="3">
    <source>
        <dbReference type="EMBL" id="ORX37182.1"/>
    </source>
</evidence>
<protein>
    <recommendedName>
        <fullName evidence="2">DUF427 domain-containing protein</fullName>
    </recommendedName>
</protein>